<gene>
    <name evidence="2" type="ORF">PsYK624_108950</name>
</gene>
<evidence type="ECO:0000313" key="3">
    <source>
        <dbReference type="Proteomes" id="UP000703269"/>
    </source>
</evidence>
<name>A0A9P3GI53_9APHY</name>
<protein>
    <submittedName>
        <fullName evidence="2">Uncharacterized protein</fullName>
    </submittedName>
</protein>
<comment type="caution">
    <text evidence="2">The sequence shown here is derived from an EMBL/GenBank/DDBJ whole genome shotgun (WGS) entry which is preliminary data.</text>
</comment>
<dbReference type="AlphaFoldDB" id="A0A9P3GI53"/>
<dbReference type="Proteomes" id="UP000703269">
    <property type="component" value="Unassembled WGS sequence"/>
</dbReference>
<organism evidence="2 3">
    <name type="scientific">Phanerochaete sordida</name>
    <dbReference type="NCBI Taxonomy" id="48140"/>
    <lineage>
        <taxon>Eukaryota</taxon>
        <taxon>Fungi</taxon>
        <taxon>Dikarya</taxon>
        <taxon>Basidiomycota</taxon>
        <taxon>Agaricomycotina</taxon>
        <taxon>Agaricomycetes</taxon>
        <taxon>Polyporales</taxon>
        <taxon>Phanerochaetaceae</taxon>
        <taxon>Phanerochaete</taxon>
    </lineage>
</organism>
<evidence type="ECO:0000313" key="2">
    <source>
        <dbReference type="EMBL" id="GJE94724.1"/>
    </source>
</evidence>
<accession>A0A9P3GI53</accession>
<sequence length="96" mass="10525">MRLQQPRSAPSFASLLGPGPTEGPACWLSLVVGGVPMQACRWHRTRRRGRRPYSVAARHAPAHRAEEPEAQEYIALRILDQGRASTVGAVRAGKSR</sequence>
<proteinExistence type="predicted"/>
<evidence type="ECO:0000256" key="1">
    <source>
        <dbReference type="SAM" id="MobiDB-lite"/>
    </source>
</evidence>
<keyword evidence="3" id="KW-1185">Reference proteome</keyword>
<dbReference type="EMBL" id="BPQB01000042">
    <property type="protein sequence ID" value="GJE94724.1"/>
    <property type="molecule type" value="Genomic_DNA"/>
</dbReference>
<feature type="region of interest" description="Disordered" evidence="1">
    <location>
        <begin position="46"/>
        <end position="66"/>
    </location>
</feature>
<reference evidence="2 3" key="1">
    <citation type="submission" date="2021-08" db="EMBL/GenBank/DDBJ databases">
        <title>Draft Genome Sequence of Phanerochaete sordida strain YK-624.</title>
        <authorList>
            <person name="Mori T."/>
            <person name="Dohra H."/>
            <person name="Suzuki T."/>
            <person name="Kawagishi H."/>
            <person name="Hirai H."/>
        </authorList>
    </citation>
    <scope>NUCLEOTIDE SEQUENCE [LARGE SCALE GENOMIC DNA]</scope>
    <source>
        <strain evidence="2 3">YK-624</strain>
    </source>
</reference>